<accession>A0ABD3NPP3</accession>
<dbReference type="Gene3D" id="3.30.310.50">
    <property type="entry name" value="Alpha-D-phosphohexomutase, C-terminal domain"/>
    <property type="match status" value="1"/>
</dbReference>
<keyword evidence="3" id="KW-1185">Reference proteome</keyword>
<dbReference type="Pfam" id="PF09341">
    <property type="entry name" value="Pcc1"/>
    <property type="match status" value="1"/>
</dbReference>
<evidence type="ECO:0000256" key="1">
    <source>
        <dbReference type="ARBA" id="ARBA00007073"/>
    </source>
</evidence>
<sequence>MSDETIDRPYKCKVDLALPSPIYARYLKDVLSVDGELGNKIIKSFSIVGVSEEDHGLQDADKGEEMRVLRIEYAATDAKMLRVAISTTYDMVIVALKCFQEFT</sequence>
<gene>
    <name evidence="2" type="ORF">ACHAWO_010629</name>
</gene>
<dbReference type="Proteomes" id="UP001530400">
    <property type="component" value="Unassembled WGS sequence"/>
</dbReference>
<reference evidence="2 3" key="1">
    <citation type="submission" date="2024-10" db="EMBL/GenBank/DDBJ databases">
        <title>Updated reference genomes for cyclostephanoid diatoms.</title>
        <authorList>
            <person name="Roberts W.R."/>
            <person name="Alverson A.J."/>
        </authorList>
    </citation>
    <scope>NUCLEOTIDE SEQUENCE [LARGE SCALE GENOMIC DNA]</scope>
    <source>
        <strain evidence="2 3">AJA010-31</strain>
    </source>
</reference>
<dbReference type="AlphaFoldDB" id="A0ABD3NPP3"/>
<proteinExistence type="inferred from homology"/>
<comment type="similarity">
    <text evidence="1">Belongs to the CTAG/PCC1 family.</text>
</comment>
<dbReference type="InterPro" id="IPR015419">
    <property type="entry name" value="CTAG/Pcc1"/>
</dbReference>
<evidence type="ECO:0000313" key="3">
    <source>
        <dbReference type="Proteomes" id="UP001530400"/>
    </source>
</evidence>
<organism evidence="2 3">
    <name type="scientific">Cyclotella atomus</name>
    <dbReference type="NCBI Taxonomy" id="382360"/>
    <lineage>
        <taxon>Eukaryota</taxon>
        <taxon>Sar</taxon>
        <taxon>Stramenopiles</taxon>
        <taxon>Ochrophyta</taxon>
        <taxon>Bacillariophyta</taxon>
        <taxon>Coscinodiscophyceae</taxon>
        <taxon>Thalassiosirophycidae</taxon>
        <taxon>Stephanodiscales</taxon>
        <taxon>Stephanodiscaceae</taxon>
        <taxon>Cyclotella</taxon>
    </lineage>
</organism>
<name>A0ABD3NPP3_9STRA</name>
<evidence type="ECO:0000313" key="2">
    <source>
        <dbReference type="EMBL" id="KAL3776601.1"/>
    </source>
</evidence>
<protein>
    <submittedName>
        <fullName evidence="2">Uncharacterized protein</fullName>
    </submittedName>
</protein>
<dbReference type="EMBL" id="JALLPJ020001091">
    <property type="protein sequence ID" value="KAL3776601.1"/>
    <property type="molecule type" value="Genomic_DNA"/>
</dbReference>
<comment type="caution">
    <text evidence="2">The sequence shown here is derived from an EMBL/GenBank/DDBJ whole genome shotgun (WGS) entry which is preliminary data.</text>
</comment>